<gene>
    <name evidence="3" type="ORF">HPLM_LOCUS6652</name>
</gene>
<evidence type="ECO:0000313" key="4">
    <source>
        <dbReference type="Proteomes" id="UP000268014"/>
    </source>
</evidence>
<dbReference type="OrthoDB" id="5871770at2759"/>
<dbReference type="Proteomes" id="UP000268014">
    <property type="component" value="Unassembled WGS sequence"/>
</dbReference>
<evidence type="ECO:0000256" key="1">
    <source>
        <dbReference type="SAM" id="MobiDB-lite"/>
    </source>
</evidence>
<evidence type="ECO:0000256" key="2">
    <source>
        <dbReference type="SAM" id="Phobius"/>
    </source>
</evidence>
<sequence length="596" mass="64973">MHRSDVGDHRRHGFMLLRGVSCMNLICLEVPEVQQLKSCMQTIFLVLSQNGVVGAASPVLGAIPPTPTLASVIAPPPPPPPPTSTHGSTRKRPAPAVPQPECPVALRPIASCKAQLVYLLCILPSLLLFTGPTLPSQFMPHWTWLMPGLMRPQSPTLPAPPSLENTTAAAHNEHEPTKWSNPSSVESNGLKTDCSAGQFASESGNIDIVGMDGSESSTSSTSTQAMITSPLAGQAHLPAYLKDSAHHPIFPFPQKSTELSQPSFLYNLVKQEQPPSKSAPIAASLPIGHGHSIMTPERKHRKQQNDDYVKLIREQDLSDERIAAIPIPVPQALSLDPTGSGAIDQEVDAPRVSDQYRKDLLSIGSGFRAVSEQQVVQQVVQNKRFEEVDVRESMTHLCKKLAEKRVFGSKLMAETTVAGLNHSTFPNLPIEGIMYIQHVCRKVLGDRFSSEDDFWESLRDSMRKLAARCRRVRHAKKTKSSREEGVMLAGERSAGWPEGSVAQTLQSLSLPVEKPTHSVQTTPISSERKITADISDTKLAETLQSGLHALANATLTNQALPATLAEMSSAWSLLQLHKNTESLLKRELRFDDTSSP</sequence>
<feature type="compositionally biased region" description="Pro residues" evidence="1">
    <location>
        <begin position="74"/>
        <end position="83"/>
    </location>
</feature>
<dbReference type="STRING" id="6290.A0A0N4W8U5"/>
<dbReference type="WBParaSite" id="HPLM_0000666001-mRNA-1">
    <property type="protein sequence ID" value="HPLM_0000666001-mRNA-1"/>
    <property type="gene ID" value="HPLM_0000666001"/>
</dbReference>
<feature type="region of interest" description="Disordered" evidence="1">
    <location>
        <begin position="71"/>
        <end position="98"/>
    </location>
</feature>
<keyword evidence="4" id="KW-1185">Reference proteome</keyword>
<evidence type="ECO:0000313" key="3">
    <source>
        <dbReference type="EMBL" id="VDO29629.1"/>
    </source>
</evidence>
<organism evidence="5">
    <name type="scientific">Haemonchus placei</name>
    <name type="common">Barber's pole worm</name>
    <dbReference type="NCBI Taxonomy" id="6290"/>
    <lineage>
        <taxon>Eukaryota</taxon>
        <taxon>Metazoa</taxon>
        <taxon>Ecdysozoa</taxon>
        <taxon>Nematoda</taxon>
        <taxon>Chromadorea</taxon>
        <taxon>Rhabditida</taxon>
        <taxon>Rhabditina</taxon>
        <taxon>Rhabditomorpha</taxon>
        <taxon>Strongyloidea</taxon>
        <taxon>Trichostrongylidae</taxon>
        <taxon>Haemonchus</taxon>
    </lineage>
</organism>
<dbReference type="EMBL" id="UZAF01016525">
    <property type="protein sequence ID" value="VDO29629.1"/>
    <property type="molecule type" value="Genomic_DNA"/>
</dbReference>
<accession>A0A0N4W8U5</accession>
<keyword evidence="2" id="KW-0472">Membrane</keyword>
<evidence type="ECO:0000313" key="5">
    <source>
        <dbReference type="WBParaSite" id="HPLM_0000666001-mRNA-1"/>
    </source>
</evidence>
<name>A0A0N4W8U5_HAEPC</name>
<proteinExistence type="predicted"/>
<reference evidence="3 4" key="2">
    <citation type="submission" date="2018-11" db="EMBL/GenBank/DDBJ databases">
        <authorList>
            <consortium name="Pathogen Informatics"/>
        </authorList>
    </citation>
    <scope>NUCLEOTIDE SEQUENCE [LARGE SCALE GENOMIC DNA]</scope>
    <source>
        <strain evidence="3 4">MHpl1</strain>
    </source>
</reference>
<protein>
    <submittedName>
        <fullName evidence="5">Protein-tyrosine-phosphatase</fullName>
    </submittedName>
</protein>
<keyword evidence="2" id="KW-0812">Transmembrane</keyword>
<dbReference type="AlphaFoldDB" id="A0A0N4W8U5"/>
<reference evidence="5" key="1">
    <citation type="submission" date="2016-04" db="UniProtKB">
        <authorList>
            <consortium name="WormBaseParasite"/>
        </authorList>
    </citation>
    <scope>IDENTIFICATION</scope>
</reference>
<keyword evidence="2" id="KW-1133">Transmembrane helix</keyword>
<feature type="region of interest" description="Disordered" evidence="1">
    <location>
        <begin position="155"/>
        <end position="196"/>
    </location>
</feature>
<feature type="compositionally biased region" description="Polar residues" evidence="1">
    <location>
        <begin position="178"/>
        <end position="190"/>
    </location>
</feature>
<feature type="transmembrane region" description="Helical" evidence="2">
    <location>
        <begin position="116"/>
        <end position="134"/>
    </location>
</feature>
<dbReference type="OMA" id="PIFPFPQ"/>